<protein>
    <submittedName>
        <fullName evidence="2">Uncharacterized protein</fullName>
    </submittedName>
</protein>
<sequence length="60" mass="6708">MSVDPPSTNSMLLGSSNDEAEDLGSGFDDYEILNREKEEAKPNPFYVQNKQANKPLHQNP</sequence>
<proteinExistence type="predicted"/>
<dbReference type="EMBL" id="PKMF04000033">
    <property type="protein sequence ID" value="KAK7856818.1"/>
    <property type="molecule type" value="Genomic_DNA"/>
</dbReference>
<evidence type="ECO:0000313" key="2">
    <source>
        <dbReference type="EMBL" id="KAK7856818.1"/>
    </source>
</evidence>
<gene>
    <name evidence="2" type="ORF">CFP56_021586</name>
</gene>
<feature type="compositionally biased region" description="Polar residues" evidence="1">
    <location>
        <begin position="1"/>
        <end position="17"/>
    </location>
</feature>
<name>A0AAW0LYK7_QUESU</name>
<feature type="region of interest" description="Disordered" evidence="1">
    <location>
        <begin position="1"/>
        <end position="60"/>
    </location>
</feature>
<feature type="compositionally biased region" description="Basic and acidic residues" evidence="1">
    <location>
        <begin position="32"/>
        <end position="41"/>
    </location>
</feature>
<accession>A0AAW0LYK7</accession>
<organism evidence="2">
    <name type="scientific">Quercus suber</name>
    <name type="common">Cork oak</name>
    <dbReference type="NCBI Taxonomy" id="58331"/>
    <lineage>
        <taxon>Eukaryota</taxon>
        <taxon>Viridiplantae</taxon>
        <taxon>Streptophyta</taxon>
        <taxon>Embryophyta</taxon>
        <taxon>Tracheophyta</taxon>
        <taxon>Spermatophyta</taxon>
        <taxon>Magnoliopsida</taxon>
        <taxon>eudicotyledons</taxon>
        <taxon>Gunneridae</taxon>
        <taxon>Pentapetalae</taxon>
        <taxon>rosids</taxon>
        <taxon>fabids</taxon>
        <taxon>Fagales</taxon>
        <taxon>Fagaceae</taxon>
        <taxon>Quercus</taxon>
    </lineage>
</organism>
<reference evidence="2" key="2">
    <citation type="journal article" date="2018" name="Sci. Data">
        <title>The draft genome sequence of cork oak.</title>
        <authorList>
            <person name="Ramos A.M."/>
            <person name="Usie A."/>
            <person name="Barbosa P."/>
            <person name="Barros P.M."/>
            <person name="Capote T."/>
            <person name="Chaves I."/>
            <person name="Simoes F."/>
            <person name="Abreu I."/>
            <person name="Carrasquinho I."/>
            <person name="Faro C."/>
            <person name="Guimaraes J.B."/>
            <person name="Mendonca D."/>
            <person name="Nobrega F."/>
            <person name="Rodrigues L."/>
            <person name="Saibo N.J.M."/>
            <person name="Varela M.C."/>
            <person name="Egas C."/>
            <person name="Matos J."/>
            <person name="Miguel C.M."/>
            <person name="Oliveira M.M."/>
            <person name="Ricardo C.P."/>
            <person name="Goncalves S."/>
        </authorList>
    </citation>
    <scope>NUCLEOTIDE SEQUENCE [LARGE SCALE GENOMIC DNA]</scope>
    <source>
        <strain evidence="2">HL8</strain>
    </source>
</reference>
<dbReference type="AlphaFoldDB" id="A0AAW0LYK7"/>
<feature type="compositionally biased region" description="Polar residues" evidence="1">
    <location>
        <begin position="46"/>
        <end position="60"/>
    </location>
</feature>
<comment type="caution">
    <text evidence="2">The sequence shown here is derived from an EMBL/GenBank/DDBJ whole genome shotgun (WGS) entry which is preliminary data.</text>
</comment>
<reference evidence="2" key="1">
    <citation type="submission" date="2017-12" db="EMBL/GenBank/DDBJ databases">
        <authorList>
            <person name="Barbosa P."/>
            <person name="Usie A."/>
            <person name="Ramos A.M."/>
        </authorList>
    </citation>
    <scope>NUCLEOTIDE SEQUENCE</scope>
    <source>
        <strain evidence="2">HL8</strain>
        <tissue evidence="2">Leaves</tissue>
    </source>
</reference>
<evidence type="ECO:0000256" key="1">
    <source>
        <dbReference type="SAM" id="MobiDB-lite"/>
    </source>
</evidence>
<reference evidence="2" key="3">
    <citation type="submission" date="2023-07" db="EMBL/GenBank/DDBJ databases">
        <title>An improved reference 1 genome and first organelle genomes of Quercus suber.</title>
        <authorList>
            <consortium name="Genosuber Consortium"/>
            <person name="Usie A."/>
            <person name="Serra O."/>
            <person name="Barros P."/>
        </authorList>
    </citation>
    <scope>NUCLEOTIDE SEQUENCE</scope>
    <source>
        <strain evidence="2">HL8</strain>
        <tissue evidence="2">Leaves</tissue>
    </source>
</reference>